<dbReference type="InterPro" id="IPR045527">
    <property type="entry name" value="DUF6470"/>
</dbReference>
<comment type="caution">
    <text evidence="1">The sequence shown here is derived from an EMBL/GenBank/DDBJ whole genome shotgun (WGS) entry which is preliminary data.</text>
</comment>
<dbReference type="Pfam" id="PF20074">
    <property type="entry name" value="DUF6470"/>
    <property type="match status" value="1"/>
</dbReference>
<dbReference type="Proteomes" id="UP001177898">
    <property type="component" value="Unassembled WGS sequence"/>
</dbReference>
<name>A0ABU0VAX0_9BACI</name>
<proteinExistence type="predicted"/>
<dbReference type="RefSeq" id="WP_041850476.1">
    <property type="nucleotide sequence ID" value="NZ_JAVCYS010000006.1"/>
</dbReference>
<evidence type="ECO:0000313" key="2">
    <source>
        <dbReference type="Proteomes" id="UP001177898"/>
    </source>
</evidence>
<keyword evidence="2" id="KW-1185">Reference proteome</keyword>
<organism evidence="1 2">
    <name type="scientific">Bacillus stercoris</name>
    <dbReference type="NCBI Taxonomy" id="2054641"/>
    <lineage>
        <taxon>Bacteria</taxon>
        <taxon>Bacillati</taxon>
        <taxon>Bacillota</taxon>
        <taxon>Bacilli</taxon>
        <taxon>Bacillales</taxon>
        <taxon>Bacillaceae</taxon>
        <taxon>Bacillus</taxon>
    </lineage>
</organism>
<gene>
    <name evidence="1" type="ORF">RAQ16_17340</name>
</gene>
<dbReference type="EMBL" id="JAVCYS010000006">
    <property type="protein sequence ID" value="MDQ1854094.1"/>
    <property type="molecule type" value="Genomic_DNA"/>
</dbReference>
<accession>A0ABU0VAX0</accession>
<sequence>MQIPRLIMHSVQGKIGLTTTPASLKMEQPQADLEIEQPSAEMEISVTPGKLTIDQTQAWEELDRKHVFKRIEEAAQQGHEDVMEGIARTAEEGDELMRIETKGNPIASQARRNSEMHQIQLGENYAPSLSRVKIQYTPSQLDVQITPRKPVIQAEPHKPIVEYTPGNVKVDMLQYPDLNIDVEYPKESPEK</sequence>
<protein>
    <submittedName>
        <fullName evidence="1">DUF6470 family protein</fullName>
    </submittedName>
</protein>
<reference evidence="1" key="1">
    <citation type="submission" date="2023-08" db="EMBL/GenBank/DDBJ databases">
        <title>Functional annotation and safety assessment of Bacillus stercoris.</title>
        <authorList>
            <person name="Pandit N.T."/>
            <person name="Ahir S.V."/>
            <person name="Chauhan D.A."/>
            <person name="Bose A."/>
            <person name="Dunlap C."/>
            <person name="Doshi J.A."/>
        </authorList>
    </citation>
    <scope>NUCLEOTIDE SEQUENCE</scope>
    <source>
        <strain evidence="1">ZBMF30</strain>
    </source>
</reference>
<evidence type="ECO:0000313" key="1">
    <source>
        <dbReference type="EMBL" id="MDQ1854094.1"/>
    </source>
</evidence>